<dbReference type="AlphaFoldDB" id="A0A370FGY4"/>
<dbReference type="RefSeq" id="WP_170159337.1">
    <property type="nucleotide sequence ID" value="NZ_QQAV01000003.1"/>
</dbReference>
<organism evidence="2 3">
    <name type="scientific">Pseudacidovorax intermedius</name>
    <dbReference type="NCBI Taxonomy" id="433924"/>
    <lineage>
        <taxon>Bacteria</taxon>
        <taxon>Pseudomonadati</taxon>
        <taxon>Pseudomonadota</taxon>
        <taxon>Betaproteobacteria</taxon>
        <taxon>Burkholderiales</taxon>
        <taxon>Comamonadaceae</taxon>
        <taxon>Pseudacidovorax</taxon>
    </lineage>
</organism>
<dbReference type="EMBL" id="QQAV01000003">
    <property type="protein sequence ID" value="RDI25848.1"/>
    <property type="molecule type" value="Genomic_DNA"/>
</dbReference>
<reference evidence="2 3" key="1">
    <citation type="submission" date="2018-07" db="EMBL/GenBank/DDBJ databases">
        <title>Genomic Encyclopedia of Type Strains, Phase IV (KMG-IV): sequencing the most valuable type-strain genomes for metagenomic binning, comparative biology and taxonomic classification.</title>
        <authorList>
            <person name="Goeker M."/>
        </authorList>
    </citation>
    <scope>NUCLEOTIDE SEQUENCE [LARGE SCALE GENOMIC DNA]</scope>
    <source>
        <strain evidence="2 3">DSM 21352</strain>
    </source>
</reference>
<accession>A0A370FGY4</accession>
<keyword evidence="1" id="KW-0472">Membrane</keyword>
<protein>
    <recommendedName>
        <fullName evidence="4">DUF3789 domain-containing protein</fullName>
    </recommendedName>
</protein>
<evidence type="ECO:0008006" key="4">
    <source>
        <dbReference type="Google" id="ProtNLM"/>
    </source>
</evidence>
<evidence type="ECO:0000313" key="2">
    <source>
        <dbReference type="EMBL" id="RDI25848.1"/>
    </source>
</evidence>
<name>A0A370FGY4_9BURK</name>
<keyword evidence="1" id="KW-0812">Transmembrane</keyword>
<feature type="transmembrane region" description="Helical" evidence="1">
    <location>
        <begin position="6"/>
        <end position="30"/>
    </location>
</feature>
<keyword evidence="3" id="KW-1185">Reference proteome</keyword>
<keyword evidence="1" id="KW-1133">Transmembrane helix</keyword>
<proteinExistence type="predicted"/>
<evidence type="ECO:0000256" key="1">
    <source>
        <dbReference type="SAM" id="Phobius"/>
    </source>
</evidence>
<sequence>MSAFVLVVWIGGVLVGGTFGVLVMALCVAAGRADDSLAHQDDEAVALRGQDL</sequence>
<comment type="caution">
    <text evidence="2">The sequence shown here is derived from an EMBL/GenBank/DDBJ whole genome shotgun (WGS) entry which is preliminary data.</text>
</comment>
<dbReference type="Proteomes" id="UP000255265">
    <property type="component" value="Unassembled WGS sequence"/>
</dbReference>
<gene>
    <name evidence="2" type="ORF">DFR41_1032</name>
</gene>
<evidence type="ECO:0000313" key="3">
    <source>
        <dbReference type="Proteomes" id="UP000255265"/>
    </source>
</evidence>